<keyword evidence="3 5" id="KW-1133">Transmembrane helix</keyword>
<dbReference type="InterPro" id="IPR004895">
    <property type="entry name" value="Prenylated_rab_accept_PRA1"/>
</dbReference>
<sequence>MASAVFEALNNVWICRNFQVCANYLQNNAVPDRRSEQQASEFLQGMRKALWTTPIGVEINDLRPLDDFIGKFAPPDHPETRIRSNFEYYKTNYLVCYLILVLVRALVSPGIVLIALILQYGAILTPMEATEGVIDPVTRVKIALSVHLVFLALLAWHILCQPVWLLLVMLAALSAHAAFRTRSAARLVSDTVRQAVNVKKE</sequence>
<dbReference type="GO" id="GO:0016020">
    <property type="term" value="C:membrane"/>
    <property type="evidence" value="ECO:0007669"/>
    <property type="project" value="UniProtKB-SubCell"/>
</dbReference>
<evidence type="ECO:0000256" key="4">
    <source>
        <dbReference type="ARBA" id="ARBA00023136"/>
    </source>
</evidence>
<evidence type="ECO:0000256" key="2">
    <source>
        <dbReference type="ARBA" id="ARBA00022692"/>
    </source>
</evidence>
<evidence type="ECO:0000256" key="3">
    <source>
        <dbReference type="ARBA" id="ARBA00022989"/>
    </source>
</evidence>
<gene>
    <name evidence="6" type="ORF">Cvel_12913</name>
</gene>
<dbReference type="Pfam" id="PF03208">
    <property type="entry name" value="PRA1"/>
    <property type="match status" value="1"/>
</dbReference>
<accession>A0A0G4IC34</accession>
<reference evidence="6" key="1">
    <citation type="submission" date="2014-11" db="EMBL/GenBank/DDBJ databases">
        <authorList>
            <person name="Otto D Thomas"/>
            <person name="Naeem Raeece"/>
        </authorList>
    </citation>
    <scope>NUCLEOTIDE SEQUENCE</scope>
</reference>
<feature type="transmembrane region" description="Helical" evidence="5">
    <location>
        <begin position="93"/>
        <end position="122"/>
    </location>
</feature>
<dbReference type="EMBL" id="CDMZ01005802">
    <property type="protein sequence ID" value="CEM54620.1"/>
    <property type="molecule type" value="Genomic_DNA"/>
</dbReference>
<comment type="similarity">
    <text evidence="5">Belongs to the PRA1 family.</text>
</comment>
<organism evidence="6">
    <name type="scientific">Chromera velia CCMP2878</name>
    <dbReference type="NCBI Taxonomy" id="1169474"/>
    <lineage>
        <taxon>Eukaryota</taxon>
        <taxon>Sar</taxon>
        <taxon>Alveolata</taxon>
        <taxon>Colpodellida</taxon>
        <taxon>Chromeraceae</taxon>
        <taxon>Chromera</taxon>
    </lineage>
</organism>
<dbReference type="AlphaFoldDB" id="A0A0G4IC34"/>
<dbReference type="PANTHER" id="PTHR19317">
    <property type="entry name" value="PRENYLATED RAB ACCEPTOR 1-RELATED"/>
    <property type="match status" value="1"/>
</dbReference>
<keyword evidence="2 5" id="KW-0812">Transmembrane</keyword>
<evidence type="ECO:0000256" key="5">
    <source>
        <dbReference type="RuleBase" id="RU363107"/>
    </source>
</evidence>
<dbReference type="GO" id="GO:0005794">
    <property type="term" value="C:Golgi apparatus"/>
    <property type="evidence" value="ECO:0007669"/>
    <property type="project" value="TreeGrafter"/>
</dbReference>
<proteinExistence type="inferred from homology"/>
<evidence type="ECO:0000313" key="6">
    <source>
        <dbReference type="EMBL" id="CEM54620.1"/>
    </source>
</evidence>
<keyword evidence="4 5" id="KW-0472">Membrane</keyword>
<dbReference type="PANTHER" id="PTHR19317:SF0">
    <property type="entry name" value="PRENYLATED RAB ACCEPTOR PROTEIN 1"/>
    <property type="match status" value="1"/>
</dbReference>
<name>A0A0G4IC34_9ALVE</name>
<comment type="subcellular location">
    <subcellularLocation>
        <location evidence="1 5">Membrane</location>
        <topology evidence="1 5">Multi-pass membrane protein</topology>
    </subcellularLocation>
</comment>
<feature type="transmembrane region" description="Helical" evidence="5">
    <location>
        <begin position="142"/>
        <end position="173"/>
    </location>
</feature>
<protein>
    <recommendedName>
        <fullName evidence="5">PRA1 family protein</fullName>
    </recommendedName>
</protein>
<evidence type="ECO:0000256" key="1">
    <source>
        <dbReference type="ARBA" id="ARBA00004141"/>
    </source>
</evidence>
<dbReference type="VEuPathDB" id="CryptoDB:Cvel_12913"/>